<reference evidence="12 13" key="1">
    <citation type="journal article" date="2007" name="Nat. Biotechnol.">
        <title>Complete genome sequence of the erythromycin-producing bacterium Saccharopolyspora erythraea NRRL23338.</title>
        <authorList>
            <person name="Oliynyk M."/>
            <person name="Samborskyy M."/>
            <person name="Lester J.B."/>
            <person name="Mironenko T."/>
            <person name="Scott N."/>
            <person name="Dickens S."/>
            <person name="Haydock S.F."/>
            <person name="Leadlay P.F."/>
        </authorList>
    </citation>
    <scope>NUCLEOTIDE SEQUENCE [LARGE SCALE GENOMIC DNA]</scope>
    <source>
        <strain evidence="13">ATCC 11635 / DSM 40517 / JCM 4748 / NBRC 13426 / NCIMB 8594 / NRRL 2338</strain>
    </source>
</reference>
<gene>
    <name evidence="12" type="ordered locus">SACE_4141</name>
</gene>
<evidence type="ECO:0000313" key="12">
    <source>
        <dbReference type="EMBL" id="CAM03410.1"/>
    </source>
</evidence>
<dbReference type="FunFam" id="1.10.1200.10:FF:000007">
    <property type="entry name" value="Probable polyketide synthase pks17"/>
    <property type="match status" value="3"/>
</dbReference>
<dbReference type="Gene3D" id="3.40.47.10">
    <property type="match status" value="3"/>
</dbReference>
<proteinExistence type="predicted"/>
<evidence type="ECO:0000256" key="6">
    <source>
        <dbReference type="ARBA" id="ARBA00023315"/>
    </source>
</evidence>
<dbReference type="eggNOG" id="COG1028">
    <property type="taxonomic scope" value="Bacteria"/>
</dbReference>
<dbReference type="Gene3D" id="1.10.1200.10">
    <property type="entry name" value="ACP-like"/>
    <property type="match status" value="3"/>
</dbReference>
<evidence type="ECO:0000256" key="9">
    <source>
        <dbReference type="ARBA" id="ARBA00060622"/>
    </source>
</evidence>
<dbReference type="eggNOG" id="COG0300">
    <property type="taxonomic scope" value="Bacteria"/>
</dbReference>
<dbReference type="InterPro" id="IPR049552">
    <property type="entry name" value="PKS_DH_N"/>
</dbReference>
<dbReference type="Pfam" id="PF00109">
    <property type="entry name" value="ketoacyl-synt"/>
    <property type="match status" value="3"/>
</dbReference>
<dbReference type="Gene3D" id="6.10.140.1830">
    <property type="match status" value="1"/>
</dbReference>
<dbReference type="CDD" id="cd00833">
    <property type="entry name" value="PKS"/>
    <property type="match status" value="3"/>
</dbReference>
<organism evidence="12 13">
    <name type="scientific">Saccharopolyspora erythraea (strain ATCC 11635 / DSM 40517 / JCM 4748 / NBRC 13426 / NCIMB 8594 / NRRL 2338)</name>
    <dbReference type="NCBI Taxonomy" id="405948"/>
    <lineage>
        <taxon>Bacteria</taxon>
        <taxon>Bacillati</taxon>
        <taxon>Actinomycetota</taxon>
        <taxon>Actinomycetes</taxon>
        <taxon>Pseudonocardiales</taxon>
        <taxon>Pseudonocardiaceae</taxon>
        <taxon>Saccharopolyspora</taxon>
    </lineage>
</organism>
<dbReference type="SMART" id="SM00827">
    <property type="entry name" value="PKS_AT"/>
    <property type="match status" value="3"/>
</dbReference>
<dbReference type="Gene3D" id="3.10.129.110">
    <property type="entry name" value="Polyketide synthase dehydratase"/>
    <property type="match status" value="1"/>
</dbReference>
<dbReference type="STRING" id="405948.SACE_4141"/>
<dbReference type="Pfam" id="PF00698">
    <property type="entry name" value="Acyl_transf_1"/>
    <property type="match status" value="3"/>
</dbReference>
<comment type="pathway">
    <text evidence="9">Antibiotic biosynthesis; erythromycin biosynthesis.</text>
</comment>
<dbReference type="Pfam" id="PF16197">
    <property type="entry name" value="KAsynt_C_assoc"/>
    <property type="match status" value="3"/>
</dbReference>
<dbReference type="FunFam" id="3.40.47.10:FF:000019">
    <property type="entry name" value="Polyketide synthase type I"/>
    <property type="match status" value="2"/>
</dbReference>
<dbReference type="GO" id="GO:0004312">
    <property type="term" value="F:fatty acid synthase activity"/>
    <property type="evidence" value="ECO:0007669"/>
    <property type="project" value="TreeGrafter"/>
</dbReference>
<dbReference type="SUPFAM" id="SSF55048">
    <property type="entry name" value="Probable ACP-binding domain of malonyl-CoA ACP transacylase"/>
    <property type="match status" value="3"/>
</dbReference>
<evidence type="ECO:0000256" key="3">
    <source>
        <dbReference type="ARBA" id="ARBA00022679"/>
    </source>
</evidence>
<dbReference type="InterPro" id="IPR018201">
    <property type="entry name" value="Ketoacyl_synth_AS"/>
</dbReference>
<dbReference type="InterPro" id="IPR013968">
    <property type="entry name" value="PKS_KR"/>
</dbReference>
<dbReference type="InterPro" id="IPR049900">
    <property type="entry name" value="PKS_mFAS_DH"/>
</dbReference>
<dbReference type="SMART" id="SM00823">
    <property type="entry name" value="PKS_PP"/>
    <property type="match status" value="3"/>
</dbReference>
<dbReference type="SUPFAM" id="SSF52151">
    <property type="entry name" value="FabD/lysophospholipase-like"/>
    <property type="match status" value="3"/>
</dbReference>
<dbReference type="InterPro" id="IPR057326">
    <property type="entry name" value="KR_dom"/>
</dbReference>
<evidence type="ECO:0000256" key="11">
    <source>
        <dbReference type="ARBA" id="ARBA00066981"/>
    </source>
</evidence>
<dbReference type="CDD" id="cd08952">
    <property type="entry name" value="KR_1_SDR_x"/>
    <property type="match status" value="1"/>
</dbReference>
<name>A4FH85_SACEN</name>
<dbReference type="InterPro" id="IPR006162">
    <property type="entry name" value="Ppantetheine_attach_site"/>
</dbReference>
<dbReference type="PROSITE" id="PS52019">
    <property type="entry name" value="PKS_MFAS_DH"/>
    <property type="match status" value="1"/>
</dbReference>
<dbReference type="PROSITE" id="PS00012">
    <property type="entry name" value="PHOSPHOPANTETHEINE"/>
    <property type="match status" value="2"/>
</dbReference>
<keyword evidence="3" id="KW-0808">Transferase</keyword>
<keyword evidence="4" id="KW-0677">Repeat</keyword>
<evidence type="ECO:0000256" key="4">
    <source>
        <dbReference type="ARBA" id="ARBA00022737"/>
    </source>
</evidence>
<dbReference type="Pfam" id="PF22953">
    <property type="entry name" value="SpnB_Rossmann"/>
    <property type="match status" value="1"/>
</dbReference>
<dbReference type="InterPro" id="IPR036736">
    <property type="entry name" value="ACP-like_sf"/>
</dbReference>
<dbReference type="KEGG" id="sen:SACE_4141"/>
<dbReference type="GO" id="GO:0047879">
    <property type="term" value="F:erythronolide synthase activity"/>
    <property type="evidence" value="ECO:0007669"/>
    <property type="project" value="UniProtKB-EC"/>
</dbReference>
<dbReference type="SUPFAM" id="SSF51735">
    <property type="entry name" value="NAD(P)-binding Rossmann-fold domains"/>
    <property type="match status" value="4"/>
</dbReference>
<dbReference type="Pfam" id="PF21089">
    <property type="entry name" value="PKS_DH_N"/>
    <property type="match status" value="1"/>
</dbReference>
<dbReference type="FunFam" id="3.40.366.10:FF:000002">
    <property type="entry name" value="Probable polyketide synthase 2"/>
    <property type="match status" value="2"/>
</dbReference>
<dbReference type="InterPro" id="IPR032821">
    <property type="entry name" value="PKS_assoc"/>
</dbReference>
<dbReference type="Pfam" id="PF14765">
    <property type="entry name" value="PS-DH"/>
    <property type="match status" value="1"/>
</dbReference>
<dbReference type="InterPro" id="IPR014031">
    <property type="entry name" value="Ketoacyl_synth_C"/>
</dbReference>
<dbReference type="Gene3D" id="3.40.366.10">
    <property type="entry name" value="Malonyl-Coenzyme A Acyl Carrier Protein, domain 2"/>
    <property type="match status" value="3"/>
</dbReference>
<dbReference type="eggNOG" id="COG3321">
    <property type="taxonomic scope" value="Bacteria"/>
</dbReference>
<dbReference type="PANTHER" id="PTHR43775">
    <property type="entry name" value="FATTY ACID SYNTHASE"/>
    <property type="match status" value="1"/>
</dbReference>
<dbReference type="SMART" id="SM00826">
    <property type="entry name" value="PKS_DH"/>
    <property type="match status" value="1"/>
</dbReference>
<dbReference type="SMART" id="SM00825">
    <property type="entry name" value="PKS_KS"/>
    <property type="match status" value="3"/>
</dbReference>
<dbReference type="Pfam" id="PF02801">
    <property type="entry name" value="Ketoacyl-synt_C"/>
    <property type="match status" value="3"/>
</dbReference>
<dbReference type="Pfam" id="PF00550">
    <property type="entry name" value="PP-binding"/>
    <property type="match status" value="3"/>
</dbReference>
<evidence type="ECO:0000256" key="2">
    <source>
        <dbReference type="ARBA" id="ARBA00022553"/>
    </source>
</evidence>
<dbReference type="InterPro" id="IPR001227">
    <property type="entry name" value="Ac_transferase_dom_sf"/>
</dbReference>
<dbReference type="InterPro" id="IPR014043">
    <property type="entry name" value="Acyl_transferase_dom"/>
</dbReference>
<dbReference type="Proteomes" id="UP000006728">
    <property type="component" value="Chromosome"/>
</dbReference>
<sequence length="4327" mass="455117">MAGSDEVGIGGAVTAGDEAVAVVGLACRLPGAPDVAAYWRLLRDGVDAVGQAPATRWSADGPELPTAVSGDPLRAGFLDQVDRFDAEFFGISPREAALLDPQQRLVLELTWEALEDAGIVPGGPDDGTGVFIGATSDDYATLRHRSADRATQHTLTGTNRGMIANRVSYAHGLRGPSMTVDSAQSSSLVAVHLACRSLRDGECSAALAGGVNLNIAPDGYHVVEGFGALSPDGRCYTFDSRANGYVRGEGGGVVVLKTLSKAIADGDEIYCVIRGSATNNDGPGEGGFTAPSREAQERVLRQAYRRARIDPASVGFVELHGTGTPVGDPVEAAALGAVLGTARGEGSPLPVGSVKTNIGHLEGAAGIAGLIKAVLCLRNRELVASLNFEEPDPAIPLPRLGLRVLTGPERPDAGCDPLVAGVSSFGMGGTNCHVVLSEWSPVRGETDNARPSGELPVVMPVSAATPAALRELAGRLRDHLAESGARPVDVAYSLATTRAALRHRAVLLPDETGALDGALRSLAQDDVSSNVVRGVPVPGGVALLLGGQGGQRPGMCRELHAGSRVFAWAFDEICAAMDPHLSRPLRELVFAEPGSAEAALLDETEHTQPALFAVEVALFRLAEHWGVAPDVVLGHSVGELAAAHVAGALSLEDACALVAARGRLMQALPAGGAMVSVRASEAELAADVVSASGRVSIAAVNGPVSTVIAGDEEPVLAIADRWAKRGRKTKRLRVSHAFHSPRMDGMLADFRAAAARVDWRPTRIPVVSNVTGQVLTDDEIRSPEYWADHARQAVRFADGIRTCTAAGVTTFLELSADGALSALGRDCLDGESADVAFVPLLRGPERGERRSAMSALARLHVRGVDVDWQAVHDGAARVKLPTYPFQRRRFWLTGSAVDDAAPSAPQARQPLADRIADLPEREQDHAVLELVLRHTAAVLGHDATEAVDQRLSFKELGFGSLMLVELRDELAEATGRALPATLLFDHPTPAALARGLRAQLTGSAPARPAATEARTPDEPIAIVAMACRYPGGIRTPEQLWSFVRDGRDAIGEFPVNRGWDLDALHHADPDHAGTSYVRHGGFLHDADEFDPALFGISPREALAMDPQQRLLLETSWEAFERAGIDPVSLPGSPCGVFVGATAHDYGPRMHEAGDGLDGYVLTGTTLSVASGRIAYTFGLEGPAVTVDTACSSSLTALHLAARSLRDGECSLALACGVTVMSNPGMFVEFSRQRGLAPDGRCKAFAAAADGTAWAEGAGVLLLERLSDARRHGHQVLAVLRGSAINQDGASNGLTAPNGLSQQRVICQALAAAGLEPSDVDAVEAHGTGTSLGDPIEAQALLATYGQERTAPLLLGSVKSNIGHTQAAAGVAGVIKVVMSLRHGSLPKTLHVDEPSPHVDWSSGAVSLLTEPVPWPRVDRPRRAAVSSFGISGTNAHAIIEQAPPTEQRDERAAPSMAALAWPLSGGTDSALRERAAQLSAHVDDLPSEAVALACGARASLPQRAVVVGRRREELLGGLTALGRADAAANVVIGNADISGDTAFVFPGQGGQWQGMALELLADSEVFAARLLECAEAVERHVDWSLLGVLRGDPGQPSPDRVDVVQPALFAVMVALASLWRSYGVEPAAVVGHSQGEIAAACVAGALSLEDAAAVVALRSEALTELSGLGGMLSVPLPQADVVSRIDDRVSVAAVNGPESVVLSGEPAALDELLAAFTAEGVRARSIPVDYASHSAQVESIRERLRTLLAGISPQASRIPFYSTVTGDRIDTRELDAEYWYRNLRHTVRFEAAVSAMASRGHRFFVEVSPHPLLAVGVQDTLEAAGVGGLATGSLRREQGGLDRFLLSMAEAHVRGMAVDWSAPFDGSGVVPAELPTYPFQRQRYWLEAPRSASDPSDLGLAPAEHPLLGAATPVAGTGGWMLTGALSTRTSPWLSDHAVLGAVLLPGTAFLELALHAAGQVGCDLVDELTLHSPLVLPDDRGVRIQLVVGAPESDGRRSLEIHSRPGDDWTHHASCVLSPCDDTTPASDAAWPPVGAQPVDVDDRYDRLAEQGYGYGPVFQGLRAAWRRGDEVFAEVVLDEDTSTAARAYVVHPAVLDAALHVAGLLPSVPEGTLLPFSFSGARAHSTGASTLRVRLAPVGSACADAAALSLVATDQHGELVATVDSLVMRPVSPDRLHTGRHDSLFRLEWVGAEPSAPGEWAVVGPSSLRGLPGCAGHYQDLAELAETQDQVPPSVLVELDTAGEIADVVRRALALAQEWLAGERFAESRLVLVTRGAVAAKAGEDVPDLAAAAVWGLLRSAQAENPDRFVLVDTDDHDASLRVLAQLGDAQHAVRAGAVLVPRLERAPRAAEPSGWDGDGTVLITGAGGTLAGILARHLVAERGVRHLLMVSRRGGSAPGTTELCEELTGLGAEVTVAACDVADRAALAEVLASIPAERPLTAVVHAAGTLDDGVIESLTPRRVDHVLRPKVDAALNLAELTRHADLKAFVLFSSVAGVFGSPGQANYAAANAVLDALAAQRRARGLPAQSLAWGFWAERSGMTSHLEGADLSRMARGGVVPLSSDEGMTLFETAAALDDAVLVAARLDVSALRAQRDALPAVLRGLVPAAPRRSRRTESDGASSLSGRLAEASPADREHLVLDLVRTHAAVVLGHANPTSVRPDRPFKEFGFDSLTAVELRNRLNAATGKRLPTTAVFDHPTPEALARYLLTVLTGTEARTSTPAAVAATTGEPIAIVAMACRYPGGVASPEDLWRLVSDGGDAISAFPTDRGWPLDGLFDADGDRAGTSYVRAGGFLDDAALFDPALFGISPREALAMDPQQRLLLETSWEAFERAGIDPLSVRGTDVGVFAGVMYHDYASRLRQVPEGVEGHLLTGNTASVASGRVAYTFGLEGPAVTIDTACSSSLVALHLACQALRRGECSMALAGGVTVMATPGTFTEFSRQRGLAADGRCKPFAAAADGTGWSEGAGLLLVEPLSLARRNGHPVLALVPGSAVNQDGASNGLSAPNGVAQQRVIRQALADAGLSTADVDLVEAHGTGTTLGDPIEAQALIETYGQGREHPLHLGSVKSNIGHTQAAAGVAGVIKSVMAMRSGTLPRTLHVDQPSPHVDWSAGAVELLTEARPWPEGGRPRRAAVSAFGISGTNAHVILEQAVEPAPVEPSRRELPVVPWVLSADSDRALRAQAERLLTHVRDHVDQDAADLGLSLATGRAALAHRAVVLGAGRDELLRSLGGLAEGREEQGLVRGRADGARGRVAFVFPGQGAQWRGMALELLAESEVFRRRMRECAEAVEAHVDWKVLDVLRGVDGAPSLDAVEVVQPVSFAVVVSLAELWKSCGVEPAGVIGHSQGEIAAACVAGALSLADAARVVTLRSAALRELAGSGAMASVALPVEQAEKLLDGHRLSVAAVNGPSSTVVSGAVPDVEALLADCESRGVRARRIAVDYASHSAHVERIEDELVEVLAPISPRGGDVTLFSTVTGAEVDTREMDGGYWYQNLRRTVRFQEAVRAAVEAGFDTFVEVSPHPVVAQGIEETVDAAGREVAVLTTLRRDDGGWERFLTSVAEAHVRGVAVDWRALFAGTGAARVDLPTYAFQRQRYWLEDAEPTASRVQDPAEAGFWDAVERADLAELSATLDITGDEPFSSVLPSLSAWHRCRHDLAAVEDWRYRVVWREAPEPSAPASLPGTWLVLVPDAERHQPWVAATVRAMTECGARAVTVECGEKDTDRAALADRMGRLLSDQPDVRAVVSLLALDERRHPHHPAVPVGLAATLALVQVMSDLDRHTPVWMLTRGAVAAGAERLRRPEQAQIWGLGRVAALEHPRQWGGLVDLPEDPDDFALRRLCGALAGGLGDEDQLVLRESGALVRRLVRAPVTAAPVRRWRPRGTALVTGGTGALGPEIARWLAGNGAEHVVLVSRRGADSDGAAELAAELRELGTEVSFEACDVADRDAVEAMLGRLRAQGREVRSVVHAAALMRLAALADTDLREFADVLAAKVEGARHLAELLDPDRLDAFVLFSSIAGVWGSGDHGAYAAANAYLDAFAEHLRADGRAITSVAWGVWDGARFPEGVDAEQLRRQGLPLIAPGPALTALQQVLDHDEAVVSVADVDWDRFVSLFTSARPRPLLDEVPEAAPAPADDGQDEPGSSWPERLAALGEADQRAALRALVREQAAFVLGHGDGESIDDGRAFRELGYDSLTAMELRNRLNAATGLRLPATLVFDHPTPAAVAEHLRSRLVRTASGSPVPVFSELDRIAAAVAAGGVAEDERAEIETRLRALLSAVGAEEVVADADREDLDAATDDEMFELIEKELGAT</sequence>
<dbReference type="InterPro" id="IPR049551">
    <property type="entry name" value="PKS_DH_C"/>
</dbReference>
<dbReference type="Gene3D" id="3.30.70.3290">
    <property type="match status" value="3"/>
</dbReference>
<dbReference type="CDD" id="cd08956">
    <property type="entry name" value="KR_3_FAS_SDR_x"/>
    <property type="match status" value="1"/>
</dbReference>
<dbReference type="InterPro" id="IPR009081">
    <property type="entry name" value="PP-bd_ACP"/>
</dbReference>
<dbReference type="InterPro" id="IPR042104">
    <property type="entry name" value="PKS_dehydratase_sf"/>
</dbReference>
<dbReference type="GO" id="GO:0031177">
    <property type="term" value="F:phosphopantetheine binding"/>
    <property type="evidence" value="ECO:0007669"/>
    <property type="project" value="InterPro"/>
</dbReference>
<dbReference type="PROSITE" id="PS00606">
    <property type="entry name" value="KS3_1"/>
    <property type="match status" value="2"/>
</dbReference>
<evidence type="ECO:0000256" key="5">
    <source>
        <dbReference type="ARBA" id="ARBA00023268"/>
    </source>
</evidence>
<dbReference type="InterPro" id="IPR036291">
    <property type="entry name" value="NAD(P)-bd_dom_sf"/>
</dbReference>
<dbReference type="InterPro" id="IPR020806">
    <property type="entry name" value="PKS_PP-bd"/>
</dbReference>
<dbReference type="InterPro" id="IPR020807">
    <property type="entry name" value="PKS_DH"/>
</dbReference>
<evidence type="ECO:0000256" key="7">
    <source>
        <dbReference type="ARBA" id="ARBA00052442"/>
    </source>
</evidence>
<dbReference type="InterPro" id="IPR041618">
    <property type="entry name" value="PKS_DE"/>
</dbReference>
<dbReference type="Pfam" id="PF08659">
    <property type="entry name" value="KR"/>
    <property type="match status" value="2"/>
</dbReference>
<dbReference type="GO" id="GO:0006633">
    <property type="term" value="P:fatty acid biosynthetic process"/>
    <property type="evidence" value="ECO:0007669"/>
    <property type="project" value="InterPro"/>
</dbReference>
<comment type="subunit">
    <text evidence="10">Homodimer. Erythronolide synthase is composed of EryAI, EryAII and EryAIII multimodular (2 modules) polypeptides each coding for a functional synthase subunit which participates in 2 of the six FAS-like elongation steps required for formation of the polyketide. Module 1, 2, 3, 4, 5, and 6 participating in biosynthesis steps 1, 2, 3, 4, 5, and 6, respectively.</text>
</comment>
<dbReference type="InterPro" id="IPR050091">
    <property type="entry name" value="PKS_NRPS_Biosynth_Enz"/>
</dbReference>
<dbReference type="NCBIfam" id="NF045894">
    <property type="entry name" value="PKS_plus_SDR"/>
    <property type="match status" value="1"/>
</dbReference>
<dbReference type="InterPro" id="IPR016039">
    <property type="entry name" value="Thiolase-like"/>
</dbReference>
<dbReference type="InterPro" id="IPR016035">
    <property type="entry name" value="Acyl_Trfase/lysoPLipase"/>
</dbReference>
<evidence type="ECO:0000313" key="13">
    <source>
        <dbReference type="Proteomes" id="UP000006728"/>
    </source>
</evidence>
<dbReference type="SMART" id="SM01294">
    <property type="entry name" value="PKS_PP_betabranch"/>
    <property type="match status" value="2"/>
</dbReference>
<comment type="function">
    <text evidence="8">Involved in the biosynthesis of antibiotic erythromycin via the biosynthesis of its aglycone precursor, 6-deoxyerythronolide B (6-dEB).</text>
</comment>
<dbReference type="HOGENOM" id="CLU_000022_35_8_11"/>
<keyword evidence="6" id="KW-0012">Acyltransferase</keyword>
<dbReference type="EC" id="2.3.1.94" evidence="11"/>
<dbReference type="InterPro" id="IPR016036">
    <property type="entry name" value="Malonyl_transacylase_ACP-bd"/>
</dbReference>
<dbReference type="SUPFAM" id="SSF47336">
    <property type="entry name" value="ACP-like"/>
    <property type="match status" value="3"/>
</dbReference>
<dbReference type="PANTHER" id="PTHR43775:SF51">
    <property type="entry name" value="INACTIVE PHENOLPHTHIOCEROL SYNTHESIS POLYKETIDE SYNTHASE TYPE I PKS1-RELATED"/>
    <property type="match status" value="1"/>
</dbReference>
<dbReference type="GO" id="GO:0004315">
    <property type="term" value="F:3-oxoacyl-[acyl-carrier-protein] synthase activity"/>
    <property type="evidence" value="ECO:0007669"/>
    <property type="project" value="InterPro"/>
</dbReference>
<dbReference type="PROSITE" id="PS50075">
    <property type="entry name" value="CARRIER"/>
    <property type="match status" value="3"/>
</dbReference>
<dbReference type="InterPro" id="IPR055123">
    <property type="entry name" value="SpnB-like_Rossmann"/>
</dbReference>
<accession>A4FH85</accession>
<protein>
    <recommendedName>
        <fullName evidence="11">6-deoxyerythronolide-B synthase</fullName>
        <ecNumber evidence="11">2.3.1.94</ecNumber>
    </recommendedName>
</protein>
<evidence type="ECO:0000256" key="8">
    <source>
        <dbReference type="ARBA" id="ARBA00060158"/>
    </source>
</evidence>
<dbReference type="Gene3D" id="3.40.50.720">
    <property type="entry name" value="NAD(P)-binding Rossmann-like Domain"/>
    <property type="match status" value="2"/>
</dbReference>
<evidence type="ECO:0000256" key="10">
    <source>
        <dbReference type="ARBA" id="ARBA00063272"/>
    </source>
</evidence>
<evidence type="ECO:0000256" key="1">
    <source>
        <dbReference type="ARBA" id="ARBA00022450"/>
    </source>
</evidence>
<keyword evidence="13" id="KW-1185">Reference proteome</keyword>
<dbReference type="PROSITE" id="PS52004">
    <property type="entry name" value="KS3_2"/>
    <property type="match status" value="3"/>
</dbReference>
<dbReference type="EMBL" id="AM420293">
    <property type="protein sequence ID" value="CAM03410.1"/>
    <property type="molecule type" value="Genomic_DNA"/>
</dbReference>
<dbReference type="SMART" id="SM00822">
    <property type="entry name" value="PKS_KR"/>
    <property type="match status" value="2"/>
</dbReference>
<keyword evidence="5" id="KW-0511">Multifunctional enzyme</keyword>
<comment type="catalytic activity">
    <reaction evidence="7">
        <text>6 (S)-methylmalonyl-CoA + propanoyl-CoA + 6 NADPH + 12 H(+) = 6-deoxyerythronolide B + 6 CO2 + 6 NADP(+) + 7 CoA + H2O</text>
        <dbReference type="Rhea" id="RHEA:23068"/>
        <dbReference type="ChEBI" id="CHEBI:15377"/>
        <dbReference type="ChEBI" id="CHEBI:15378"/>
        <dbReference type="ChEBI" id="CHEBI:16089"/>
        <dbReference type="ChEBI" id="CHEBI:16526"/>
        <dbReference type="ChEBI" id="CHEBI:57287"/>
        <dbReference type="ChEBI" id="CHEBI:57327"/>
        <dbReference type="ChEBI" id="CHEBI:57392"/>
        <dbReference type="ChEBI" id="CHEBI:57783"/>
        <dbReference type="ChEBI" id="CHEBI:58349"/>
        <dbReference type="EC" id="2.3.1.94"/>
    </reaction>
</comment>
<keyword evidence="2" id="KW-0597">Phosphoprotein</keyword>
<dbReference type="RefSeq" id="WP_009946797.1">
    <property type="nucleotide sequence ID" value="NC_009142.1"/>
</dbReference>
<keyword evidence="1" id="KW-0596">Phosphopantetheine</keyword>
<dbReference type="Pfam" id="PF18369">
    <property type="entry name" value="PKS_DE"/>
    <property type="match status" value="1"/>
</dbReference>
<dbReference type="InterPro" id="IPR020841">
    <property type="entry name" value="PKS_Beta-ketoAc_synthase_dom"/>
</dbReference>
<dbReference type="OrthoDB" id="9778690at2"/>
<dbReference type="SUPFAM" id="SSF53901">
    <property type="entry name" value="Thiolase-like"/>
    <property type="match status" value="3"/>
</dbReference>
<dbReference type="InterPro" id="IPR014030">
    <property type="entry name" value="Ketoacyl_synth_N"/>
</dbReference>